<keyword evidence="2" id="KW-1185">Reference proteome</keyword>
<comment type="caution">
    <text evidence="1">The sequence shown here is derived from an EMBL/GenBank/DDBJ whole genome shotgun (WGS) entry which is preliminary data.</text>
</comment>
<accession>A0A402ART2</accession>
<name>A0A402ART2_9CHLR</name>
<dbReference type="RefSeq" id="WP_126553718.1">
    <property type="nucleotide sequence ID" value="NZ_BIFS01000001.1"/>
</dbReference>
<evidence type="ECO:0000313" key="2">
    <source>
        <dbReference type="Proteomes" id="UP000287188"/>
    </source>
</evidence>
<dbReference type="AlphaFoldDB" id="A0A402ART2"/>
<evidence type="ECO:0000313" key="1">
    <source>
        <dbReference type="EMBL" id="GCE21808.1"/>
    </source>
</evidence>
<sequence length="147" mass="16698">MENTKLEGYLRSFHDAVLTGIDAQGYPVSVRCHPQVDETEQVLRVHLPVDVQIMPGPAGFLCHSHDEKLWQLKSFSLQGTLEHQEDISLFHVQRFLPGMNMAGAPGPLTTLMHARRTMKQILRKRGLPQPSIPWDQMKQLAEPAKRL</sequence>
<protein>
    <submittedName>
        <fullName evidence="1">Uncharacterized protein</fullName>
    </submittedName>
</protein>
<reference evidence="2" key="1">
    <citation type="submission" date="2018-12" db="EMBL/GenBank/DDBJ databases">
        <title>Tengunoibacter tsumagoiensis gen. nov., sp. nov., Dictyobacter kobayashii sp. nov., D. alpinus sp. nov., and D. joshuensis sp. nov. and description of Dictyobacteraceae fam. nov. within the order Ktedonobacterales isolated from Tengu-no-mugimeshi.</title>
        <authorList>
            <person name="Wang C.M."/>
            <person name="Zheng Y."/>
            <person name="Sakai Y."/>
            <person name="Toyoda A."/>
            <person name="Minakuchi Y."/>
            <person name="Abe K."/>
            <person name="Yokota A."/>
            <person name="Yabe S."/>
        </authorList>
    </citation>
    <scope>NUCLEOTIDE SEQUENCE [LARGE SCALE GENOMIC DNA]</scope>
    <source>
        <strain evidence="2">Uno11</strain>
    </source>
</reference>
<dbReference type="EMBL" id="BIFS01000001">
    <property type="protein sequence ID" value="GCE21808.1"/>
    <property type="molecule type" value="Genomic_DNA"/>
</dbReference>
<organism evidence="1 2">
    <name type="scientific">Dictyobacter kobayashii</name>
    <dbReference type="NCBI Taxonomy" id="2014872"/>
    <lineage>
        <taxon>Bacteria</taxon>
        <taxon>Bacillati</taxon>
        <taxon>Chloroflexota</taxon>
        <taxon>Ktedonobacteria</taxon>
        <taxon>Ktedonobacterales</taxon>
        <taxon>Dictyobacteraceae</taxon>
        <taxon>Dictyobacter</taxon>
    </lineage>
</organism>
<dbReference type="OrthoDB" id="162914at2"/>
<dbReference type="Proteomes" id="UP000287188">
    <property type="component" value="Unassembled WGS sequence"/>
</dbReference>
<gene>
    <name evidence="1" type="ORF">KDK_56080</name>
</gene>
<proteinExistence type="predicted"/>